<feature type="active site" description="Proton acceptor" evidence="5">
    <location>
        <position position="61"/>
    </location>
</feature>
<dbReference type="GO" id="GO:0008830">
    <property type="term" value="F:dTDP-4-dehydrorhamnose 3,5-epimerase activity"/>
    <property type="evidence" value="ECO:0007669"/>
    <property type="project" value="UniProtKB-UniRule"/>
</dbReference>
<evidence type="ECO:0000256" key="2">
    <source>
        <dbReference type="ARBA" id="ARBA00001997"/>
    </source>
</evidence>
<comment type="function">
    <text evidence="2 6">Catalyzes the epimerization of the C3' and C5'positions of dTDP-6-deoxy-D-xylo-4-hexulose, forming dTDP-6-deoxy-L-lyxo-4-hexulose.</text>
</comment>
<dbReference type="PANTHER" id="PTHR21047:SF2">
    <property type="entry name" value="THYMIDINE DIPHOSPHO-4-KETO-RHAMNOSE 3,5-EPIMERASE"/>
    <property type="match status" value="1"/>
</dbReference>
<evidence type="ECO:0000256" key="6">
    <source>
        <dbReference type="RuleBase" id="RU364069"/>
    </source>
</evidence>
<dbReference type="EC" id="5.1.3.13" evidence="3 6"/>
<dbReference type="NCBIfam" id="TIGR01221">
    <property type="entry name" value="rmlC"/>
    <property type="match status" value="1"/>
</dbReference>
<comment type="similarity">
    <text evidence="6">Belongs to the dTDP-4-dehydrorhamnose 3,5-epimerase family.</text>
</comment>
<evidence type="ECO:0000256" key="4">
    <source>
        <dbReference type="ARBA" id="ARBA00019595"/>
    </source>
</evidence>
<dbReference type="GO" id="GO:0019305">
    <property type="term" value="P:dTDP-rhamnose biosynthetic process"/>
    <property type="evidence" value="ECO:0007669"/>
    <property type="project" value="UniProtKB-UniRule"/>
</dbReference>
<dbReference type="PANTHER" id="PTHR21047">
    <property type="entry name" value="DTDP-6-DEOXY-D-GLUCOSE-3,5 EPIMERASE"/>
    <property type="match status" value="1"/>
</dbReference>
<dbReference type="Pfam" id="PF00908">
    <property type="entry name" value="dTDP_sugar_isom"/>
    <property type="match status" value="1"/>
</dbReference>
<dbReference type="InterPro" id="IPR000888">
    <property type="entry name" value="RmlC-like"/>
</dbReference>
<feature type="active site" description="Proton donor" evidence="5">
    <location>
        <position position="131"/>
    </location>
</feature>
<organism evidence="7">
    <name type="scientific">Hydrogenovibrio crunogenus (strain DSM 25203 / XCL-2)</name>
    <name type="common">Thiomicrospira crunogena</name>
    <dbReference type="NCBI Taxonomy" id="317025"/>
    <lineage>
        <taxon>Bacteria</taxon>
        <taxon>Pseudomonadati</taxon>
        <taxon>Pseudomonadota</taxon>
        <taxon>Gammaproteobacteria</taxon>
        <taxon>Thiotrichales</taxon>
        <taxon>Piscirickettsiaceae</taxon>
        <taxon>Hydrogenovibrio</taxon>
    </lineage>
</organism>
<evidence type="ECO:0000313" key="7">
    <source>
        <dbReference type="EMBL" id="ABB42278.1"/>
    </source>
</evidence>
<dbReference type="AlphaFoldDB" id="Q31EZ5"/>
<dbReference type="Gene3D" id="2.60.120.10">
    <property type="entry name" value="Jelly Rolls"/>
    <property type="match status" value="1"/>
</dbReference>
<dbReference type="UniPathway" id="UPA00124"/>
<accession>Q31EZ5</accession>
<reference evidence="7" key="1">
    <citation type="submission" date="2006-07" db="EMBL/GenBank/DDBJ databases">
        <title>Complete sequence of Thiomicrospira crunogena XCL-2.</title>
        <authorList>
            <consortium name="US DOE Joint Genome Institute"/>
            <person name="Copeland A."/>
            <person name="Lucas S."/>
            <person name="Lapidus A."/>
            <person name="Barry K."/>
            <person name="Detter J.C."/>
            <person name="Glavina del Rio T."/>
            <person name="Hammon N."/>
            <person name="Israni S."/>
            <person name="Dalin E."/>
            <person name="Tice H."/>
            <person name="Pitluck S."/>
            <person name="Chain P."/>
            <person name="Malfatti S."/>
            <person name="Shin M."/>
            <person name="Vergez L."/>
            <person name="Schmutz J."/>
            <person name="Larimer F."/>
            <person name="Land M."/>
            <person name="Hauser L."/>
            <person name="Kyrpides N."/>
            <person name="Lykidis A."/>
            <person name="Scott K.M."/>
            <person name="Sievert S."/>
            <person name="Kerfeld C."/>
            <person name="Freyermuth S."/>
            <person name="Dobrinski K."/>
            <person name="Boller A."/>
            <person name="Fitzpatrick K."/>
            <person name="Thoma P."/>
            <person name="Moore J."/>
            <person name="Richardson P."/>
        </authorList>
    </citation>
    <scope>NUCLEOTIDE SEQUENCE</scope>
    <source>
        <strain evidence="7">XCL-2</strain>
    </source>
</reference>
<dbReference type="KEGG" id="tcx:Tcr_1686"/>
<dbReference type="STRING" id="317025.Tcr_1686"/>
<dbReference type="SUPFAM" id="SSF51182">
    <property type="entry name" value="RmlC-like cupins"/>
    <property type="match status" value="1"/>
</dbReference>
<evidence type="ECO:0000256" key="3">
    <source>
        <dbReference type="ARBA" id="ARBA00012098"/>
    </source>
</evidence>
<dbReference type="InterPro" id="IPR014710">
    <property type="entry name" value="RmlC-like_jellyroll"/>
</dbReference>
<dbReference type="GO" id="GO:0005829">
    <property type="term" value="C:cytosol"/>
    <property type="evidence" value="ECO:0007669"/>
    <property type="project" value="TreeGrafter"/>
</dbReference>
<proteinExistence type="inferred from homology"/>
<comment type="subunit">
    <text evidence="6">Homodimer.</text>
</comment>
<dbReference type="eggNOG" id="COG1898">
    <property type="taxonomic scope" value="Bacteria"/>
</dbReference>
<evidence type="ECO:0000256" key="1">
    <source>
        <dbReference type="ARBA" id="ARBA00001298"/>
    </source>
</evidence>
<dbReference type="GO" id="GO:0000271">
    <property type="term" value="P:polysaccharide biosynthetic process"/>
    <property type="evidence" value="ECO:0007669"/>
    <property type="project" value="TreeGrafter"/>
</dbReference>
<comment type="catalytic activity">
    <reaction evidence="1 6">
        <text>dTDP-4-dehydro-6-deoxy-alpha-D-glucose = dTDP-4-dehydro-beta-L-rhamnose</text>
        <dbReference type="Rhea" id="RHEA:16969"/>
        <dbReference type="ChEBI" id="CHEBI:57649"/>
        <dbReference type="ChEBI" id="CHEBI:62830"/>
        <dbReference type="EC" id="5.1.3.13"/>
    </reaction>
</comment>
<comment type="pathway">
    <text evidence="6">Carbohydrate biosynthesis; dTDP-L-rhamnose biosynthesis.</text>
</comment>
<protein>
    <recommendedName>
        <fullName evidence="4 6">dTDP-4-dehydrorhamnose 3,5-epimerase</fullName>
        <ecNumber evidence="3 6">5.1.3.13</ecNumber>
    </recommendedName>
    <alternativeName>
        <fullName evidence="6">Thymidine diphospho-4-keto-rhamnose 3,5-epimerase</fullName>
    </alternativeName>
</protein>
<dbReference type="EMBL" id="CP000109">
    <property type="protein sequence ID" value="ABB42278.1"/>
    <property type="molecule type" value="Genomic_DNA"/>
</dbReference>
<dbReference type="HOGENOM" id="CLU_090940_1_1_6"/>
<sequence>MIITPTPIDGVFEIENKVFEDFRGKFVKTFHEEVFRSHGLESNFKESFYSVSGKNVLRGMHFQLPPHDHAKLVYVTSGEILDVAVDIREESSTFGKYFATKLSAKNAKSLYMDKGFAHGFLTLSDFASVTYLTTSVHASEYDTGIHWNSFGFDWEGVEKPIVSERDKALEYLFEK</sequence>
<gene>
    <name evidence="7" type="ordered locus">Tcr_1686</name>
</gene>
<evidence type="ECO:0000256" key="5">
    <source>
        <dbReference type="PIRSR" id="PIRSR600888-1"/>
    </source>
</evidence>
<dbReference type="OrthoDB" id="9800680at2"/>
<dbReference type="CDD" id="cd00438">
    <property type="entry name" value="cupin_RmlC"/>
    <property type="match status" value="1"/>
</dbReference>
<dbReference type="InterPro" id="IPR011051">
    <property type="entry name" value="RmlC_Cupin_sf"/>
</dbReference>
<name>Q31EZ5_HYDCU</name>
<keyword evidence="6 7" id="KW-0413">Isomerase</keyword>